<keyword evidence="2" id="KW-0238">DNA-binding</keyword>
<dbReference type="Pfam" id="PF12833">
    <property type="entry name" value="HTH_18"/>
    <property type="match status" value="1"/>
</dbReference>
<dbReference type="InterPro" id="IPR037923">
    <property type="entry name" value="HTH-like"/>
</dbReference>
<dbReference type="PANTHER" id="PTHR43280:SF28">
    <property type="entry name" value="HTH-TYPE TRANSCRIPTIONAL ACTIVATOR RHAS"/>
    <property type="match status" value="1"/>
</dbReference>
<dbReference type="GO" id="GO:0043565">
    <property type="term" value="F:sequence-specific DNA binding"/>
    <property type="evidence" value="ECO:0007669"/>
    <property type="project" value="InterPro"/>
</dbReference>
<dbReference type="GO" id="GO:0003700">
    <property type="term" value="F:DNA-binding transcription factor activity"/>
    <property type="evidence" value="ECO:0007669"/>
    <property type="project" value="InterPro"/>
</dbReference>
<evidence type="ECO:0000256" key="1">
    <source>
        <dbReference type="ARBA" id="ARBA00023015"/>
    </source>
</evidence>
<evidence type="ECO:0000256" key="2">
    <source>
        <dbReference type="ARBA" id="ARBA00023125"/>
    </source>
</evidence>
<gene>
    <name evidence="5" type="primary">melR_3</name>
    <name evidence="5" type="ORF">ERS852448_02357</name>
    <name evidence="6" type="ORF">GKE72_04320</name>
</gene>
<reference evidence="5 7" key="1">
    <citation type="submission" date="2015-09" db="EMBL/GenBank/DDBJ databases">
        <authorList>
            <consortium name="Pathogen Informatics"/>
        </authorList>
    </citation>
    <scope>NUCLEOTIDE SEQUENCE [LARGE SCALE GENOMIC DNA]</scope>
    <source>
        <strain evidence="5 7">2789STDY5608891</strain>
    </source>
</reference>
<evidence type="ECO:0000313" key="8">
    <source>
        <dbReference type="Proteomes" id="UP000431304"/>
    </source>
</evidence>
<feature type="domain" description="HTH araC/xylS-type" evidence="4">
    <location>
        <begin position="184"/>
        <end position="285"/>
    </location>
</feature>
<evidence type="ECO:0000256" key="3">
    <source>
        <dbReference type="ARBA" id="ARBA00023163"/>
    </source>
</evidence>
<evidence type="ECO:0000313" key="7">
    <source>
        <dbReference type="Proteomes" id="UP000095492"/>
    </source>
</evidence>
<dbReference type="Proteomes" id="UP000095492">
    <property type="component" value="Unassembled WGS sequence"/>
</dbReference>
<dbReference type="AlphaFoldDB" id="A0A173V0E4"/>
<dbReference type="EMBL" id="CYYA01000018">
    <property type="protein sequence ID" value="CUN20036.1"/>
    <property type="molecule type" value="Genomic_DNA"/>
</dbReference>
<organism evidence="5 7">
    <name type="scientific">Eubacterium ramulus</name>
    <dbReference type="NCBI Taxonomy" id="39490"/>
    <lineage>
        <taxon>Bacteria</taxon>
        <taxon>Bacillati</taxon>
        <taxon>Bacillota</taxon>
        <taxon>Clostridia</taxon>
        <taxon>Eubacteriales</taxon>
        <taxon>Eubacteriaceae</taxon>
        <taxon>Eubacterium</taxon>
    </lineage>
</organism>
<accession>A0A173V0E4</accession>
<dbReference type="InterPro" id="IPR009057">
    <property type="entry name" value="Homeodomain-like_sf"/>
</dbReference>
<protein>
    <submittedName>
        <fullName evidence="6">Helix-turn-helix domain-containing protein</fullName>
    </submittedName>
    <submittedName>
        <fullName evidence="5">Melibiose operon regulatory protein</fullName>
    </submittedName>
</protein>
<dbReference type="STRING" id="39490.ERS852448_02357"/>
<dbReference type="InterPro" id="IPR014710">
    <property type="entry name" value="RmlC-like_jellyroll"/>
</dbReference>
<dbReference type="SUPFAM" id="SSF51215">
    <property type="entry name" value="Regulatory protein AraC"/>
    <property type="match status" value="1"/>
</dbReference>
<sequence>MSSNLTEKQLTLPLSADVLTGALTRREKAGFRFGAHIHTTIEFYRILSGFCYMDIGTETITCNTGDFIMILPNVVHSFYLGKDSDCEFQQIHFRPETFANVILDNSGIYPISMMHAIHFHFKTYYHQKSDSVLDDCLQKVIDLHASSDSLFSAANINLALMNIMLHILDKKQPDHHFVDPNIQNSYVAYTLDHIHKNYMYKIHQEDIAKELQISVRYLSTLFKKYMNITLSNYINIYRINKSIELMQSDKSLTEIAQLVGFKDSQHYSKLFMTIIGETPSSYRKSYIKDYY</sequence>
<dbReference type="Pfam" id="PF02311">
    <property type="entry name" value="AraC_binding"/>
    <property type="match status" value="1"/>
</dbReference>
<dbReference type="InterPro" id="IPR018060">
    <property type="entry name" value="HTH_AraC"/>
</dbReference>
<keyword evidence="3" id="KW-0804">Transcription</keyword>
<keyword evidence="1" id="KW-0805">Transcription regulation</keyword>
<dbReference type="SMART" id="SM00342">
    <property type="entry name" value="HTH_ARAC"/>
    <property type="match status" value="1"/>
</dbReference>
<evidence type="ECO:0000259" key="4">
    <source>
        <dbReference type="PROSITE" id="PS01124"/>
    </source>
</evidence>
<evidence type="ECO:0000313" key="5">
    <source>
        <dbReference type="EMBL" id="CUN20036.1"/>
    </source>
</evidence>
<dbReference type="Gene3D" id="2.60.120.10">
    <property type="entry name" value="Jelly Rolls"/>
    <property type="match status" value="1"/>
</dbReference>
<dbReference type="Proteomes" id="UP000431304">
    <property type="component" value="Unassembled WGS sequence"/>
</dbReference>
<dbReference type="GeneID" id="42786820"/>
<dbReference type="EMBL" id="WKRA01000005">
    <property type="protein sequence ID" value="MSD15303.1"/>
    <property type="molecule type" value="Genomic_DNA"/>
</dbReference>
<reference evidence="6 8" key="2">
    <citation type="journal article" date="2019" name="Nat. Med.">
        <title>A library of human gut bacterial isolates paired with longitudinal multiomics data enables mechanistic microbiome research.</title>
        <authorList>
            <person name="Poyet M."/>
            <person name="Groussin M."/>
            <person name="Gibbons S.M."/>
            <person name="Avila-Pacheco J."/>
            <person name="Jiang X."/>
            <person name="Kearney S.M."/>
            <person name="Perrotta A.R."/>
            <person name="Berdy B."/>
            <person name="Zhao S."/>
            <person name="Lieberman T.D."/>
            <person name="Swanson P.K."/>
            <person name="Smith M."/>
            <person name="Roesemann S."/>
            <person name="Alexander J.E."/>
            <person name="Rich S.A."/>
            <person name="Livny J."/>
            <person name="Vlamakis H."/>
            <person name="Clish C."/>
            <person name="Bullock K."/>
            <person name="Deik A."/>
            <person name="Scott J."/>
            <person name="Pierce K.A."/>
            <person name="Xavier R.J."/>
            <person name="Alm E.J."/>
        </authorList>
    </citation>
    <scope>NUCLEOTIDE SEQUENCE [LARGE SCALE GENOMIC DNA]</scope>
    <source>
        <strain evidence="6 8">BIOML-A3</strain>
    </source>
</reference>
<evidence type="ECO:0000313" key="6">
    <source>
        <dbReference type="EMBL" id="MSD15303.1"/>
    </source>
</evidence>
<dbReference type="CDD" id="cd02208">
    <property type="entry name" value="cupin_RmlC-like"/>
    <property type="match status" value="1"/>
</dbReference>
<proteinExistence type="predicted"/>
<dbReference type="PROSITE" id="PS01124">
    <property type="entry name" value="HTH_ARAC_FAMILY_2"/>
    <property type="match status" value="1"/>
</dbReference>
<dbReference type="SUPFAM" id="SSF46689">
    <property type="entry name" value="Homeodomain-like"/>
    <property type="match status" value="2"/>
</dbReference>
<dbReference type="RefSeq" id="WP_022035180.1">
    <property type="nucleotide sequence ID" value="NZ_CABKSU010000063.1"/>
</dbReference>
<dbReference type="PANTHER" id="PTHR43280">
    <property type="entry name" value="ARAC-FAMILY TRANSCRIPTIONAL REGULATOR"/>
    <property type="match status" value="1"/>
</dbReference>
<name>A0A173V0E4_EUBRA</name>
<dbReference type="OrthoDB" id="9778008at2"/>
<dbReference type="Gene3D" id="1.10.10.60">
    <property type="entry name" value="Homeodomain-like"/>
    <property type="match status" value="2"/>
</dbReference>
<dbReference type="InterPro" id="IPR003313">
    <property type="entry name" value="AraC-bd"/>
</dbReference>